<reference evidence="1 2" key="1">
    <citation type="submission" date="2018-06" db="EMBL/GenBank/DDBJ databases">
        <authorList>
            <consortium name="Pathogen Informatics"/>
            <person name="Doyle S."/>
        </authorList>
    </citation>
    <scope>NUCLEOTIDE SEQUENCE [LARGE SCALE GENOMIC DNA]</scope>
    <source>
        <strain evidence="1 2">NCTC11532</strain>
    </source>
</reference>
<sequence length="291" mass="33411">MKRKHESVKLEQHYYKEVGKKVLPVKNKREQRKIDAFMKRHDNPPSRTTRESGYSSYLFKAKQVEINSSMVKKQKVNNSHFLISRAPQAPALPISCLASTEHVIAMQDKVTPFESESMPETKKDVRYLISLVCNSKKYSIRSERNAILKLIHHYDDTLNKKNIHITHNKDKKTFEISASTQIADIKLLIRALSSKEKYQILSCNFEEIELNQGVCLVKKDASDPIHAMVNVVNSNLEKGFIGRDAGTTSGLYTSSYQDGNWTFNFFSSLDDMRKKNDYPESTLAIKIYKSP</sequence>
<dbReference type="AlphaFoldDB" id="A0A378LSD7"/>
<dbReference type="EMBL" id="UGPB01000001">
    <property type="protein sequence ID" value="STY29654.1"/>
    <property type="molecule type" value="Genomic_DNA"/>
</dbReference>
<organism evidence="1 2">
    <name type="scientific">Legionella wadsworthii</name>
    <dbReference type="NCBI Taxonomy" id="28088"/>
    <lineage>
        <taxon>Bacteria</taxon>
        <taxon>Pseudomonadati</taxon>
        <taxon>Pseudomonadota</taxon>
        <taxon>Gammaproteobacteria</taxon>
        <taxon>Legionellales</taxon>
        <taxon>Legionellaceae</taxon>
        <taxon>Legionella</taxon>
    </lineage>
</organism>
<evidence type="ECO:0000313" key="2">
    <source>
        <dbReference type="Proteomes" id="UP000255297"/>
    </source>
</evidence>
<dbReference type="Proteomes" id="UP000255297">
    <property type="component" value="Unassembled WGS sequence"/>
</dbReference>
<proteinExistence type="predicted"/>
<keyword evidence="2" id="KW-1185">Reference proteome</keyword>
<gene>
    <name evidence="1" type="ORF">NCTC11532_01852</name>
</gene>
<evidence type="ECO:0000313" key="1">
    <source>
        <dbReference type="EMBL" id="STY29654.1"/>
    </source>
</evidence>
<protein>
    <submittedName>
        <fullName evidence="1">Uncharacterized protein</fullName>
    </submittedName>
</protein>
<name>A0A378LSD7_9GAMM</name>
<dbReference type="OrthoDB" id="5654140at2"/>
<dbReference type="RefSeq" id="WP_031565154.1">
    <property type="nucleotide sequence ID" value="NZ_CAAAIS010000001.1"/>
</dbReference>
<accession>A0A378LSD7</accession>